<evidence type="ECO:0000256" key="1">
    <source>
        <dbReference type="SAM" id="MobiDB-lite"/>
    </source>
</evidence>
<organism evidence="2 3">
    <name type="scientific">Neorhizobium turbinariae</name>
    <dbReference type="NCBI Taxonomy" id="2937795"/>
    <lineage>
        <taxon>Bacteria</taxon>
        <taxon>Pseudomonadati</taxon>
        <taxon>Pseudomonadota</taxon>
        <taxon>Alphaproteobacteria</taxon>
        <taxon>Hyphomicrobiales</taxon>
        <taxon>Rhizobiaceae</taxon>
        <taxon>Rhizobium/Agrobacterium group</taxon>
        <taxon>Neorhizobium</taxon>
    </lineage>
</organism>
<gene>
    <name evidence="2" type="ORF">M0654_19240</name>
</gene>
<sequence>MSAECGPYVQMGKLAQQMANQYGKDPNLALEPLLAHFIDEVEVNVAADRFDHLGFMARIRTTVAQAAAKATESRVQSFLQAVVQALEVCIARHGGTSPASSDRAVDPEGLQPLA</sequence>
<evidence type="ECO:0000313" key="2">
    <source>
        <dbReference type="EMBL" id="MCK8782117.1"/>
    </source>
</evidence>
<name>A0ABT0IW55_9HYPH</name>
<accession>A0ABT0IW55</accession>
<proteinExistence type="predicted"/>
<feature type="region of interest" description="Disordered" evidence="1">
    <location>
        <begin position="94"/>
        <end position="114"/>
    </location>
</feature>
<keyword evidence="3" id="KW-1185">Reference proteome</keyword>
<reference evidence="2 3" key="1">
    <citation type="submission" date="2022-04" db="EMBL/GenBank/DDBJ databases">
        <title>Rhizobium coralii sp. nov., isolated from coral Turbinaria peltata.</title>
        <authorList>
            <person name="Sun H."/>
        </authorList>
    </citation>
    <scope>NUCLEOTIDE SEQUENCE [LARGE SCALE GENOMIC DNA]</scope>
    <source>
        <strain evidence="2 3">NTR19</strain>
    </source>
</reference>
<dbReference type="Proteomes" id="UP001202827">
    <property type="component" value="Unassembled WGS sequence"/>
</dbReference>
<evidence type="ECO:0000313" key="3">
    <source>
        <dbReference type="Proteomes" id="UP001202827"/>
    </source>
</evidence>
<dbReference type="EMBL" id="JALPRY010000024">
    <property type="protein sequence ID" value="MCK8782117.1"/>
    <property type="molecule type" value="Genomic_DNA"/>
</dbReference>
<comment type="caution">
    <text evidence="2">The sequence shown here is derived from an EMBL/GenBank/DDBJ whole genome shotgun (WGS) entry which is preliminary data.</text>
</comment>
<dbReference type="RefSeq" id="WP_248684466.1">
    <property type="nucleotide sequence ID" value="NZ_JALPRY010000024.1"/>
</dbReference>
<protein>
    <submittedName>
        <fullName evidence="2">Uncharacterized protein</fullName>
    </submittedName>
</protein>